<keyword evidence="3 5" id="KW-0067">ATP-binding</keyword>
<dbReference type="GO" id="GO:0009190">
    <property type="term" value="P:cyclic nucleotide biosynthetic process"/>
    <property type="evidence" value="ECO:0007669"/>
    <property type="project" value="InterPro"/>
</dbReference>
<dbReference type="InterPro" id="IPR003593">
    <property type="entry name" value="AAA+_ATPase"/>
</dbReference>
<dbReference type="PROSITE" id="PS50125">
    <property type="entry name" value="GUANYLATE_CYCLASE_2"/>
    <property type="match status" value="1"/>
</dbReference>
<dbReference type="InterPro" id="IPR001054">
    <property type="entry name" value="A/G_cyclase"/>
</dbReference>
<dbReference type="PROSITE" id="PS00107">
    <property type="entry name" value="PROTEIN_KINASE_ATP"/>
    <property type="match status" value="1"/>
</dbReference>
<dbReference type="InterPro" id="IPR011990">
    <property type="entry name" value="TPR-like_helical_dom_sf"/>
</dbReference>
<dbReference type="InterPro" id="IPR027417">
    <property type="entry name" value="P-loop_NTPase"/>
</dbReference>
<evidence type="ECO:0000313" key="9">
    <source>
        <dbReference type="Proteomes" id="UP000315995"/>
    </source>
</evidence>
<dbReference type="PROSITE" id="PS50011">
    <property type="entry name" value="PROTEIN_KINASE_DOM"/>
    <property type="match status" value="1"/>
</dbReference>
<dbReference type="InterPro" id="IPR019734">
    <property type="entry name" value="TPR_rpt"/>
</dbReference>
<dbReference type="PROSITE" id="PS50005">
    <property type="entry name" value="TPR"/>
    <property type="match status" value="1"/>
</dbReference>
<dbReference type="PANTHER" id="PTHR16305">
    <property type="entry name" value="TESTICULAR SOLUBLE ADENYLYL CYCLASE"/>
    <property type="match status" value="1"/>
</dbReference>
<keyword evidence="2 5" id="KW-0547">Nucleotide-binding</keyword>
<dbReference type="GO" id="GO:0004672">
    <property type="term" value="F:protein kinase activity"/>
    <property type="evidence" value="ECO:0007669"/>
    <property type="project" value="InterPro"/>
</dbReference>
<dbReference type="SUPFAM" id="SSF55073">
    <property type="entry name" value="Nucleotide cyclase"/>
    <property type="match status" value="1"/>
</dbReference>
<dbReference type="Proteomes" id="UP000315995">
    <property type="component" value="Chromosome"/>
</dbReference>
<evidence type="ECO:0000256" key="5">
    <source>
        <dbReference type="PROSITE-ProRule" id="PRU10141"/>
    </source>
</evidence>
<dbReference type="Pfam" id="PF00211">
    <property type="entry name" value="Guanylate_cyc"/>
    <property type="match status" value="1"/>
</dbReference>
<evidence type="ECO:0000256" key="1">
    <source>
        <dbReference type="ARBA" id="ARBA00004167"/>
    </source>
</evidence>
<feature type="binding site" evidence="5">
    <location>
        <position position="40"/>
    </location>
    <ligand>
        <name>ATP</name>
        <dbReference type="ChEBI" id="CHEBI:30616"/>
    </ligand>
</feature>
<dbReference type="InterPro" id="IPR017441">
    <property type="entry name" value="Protein_kinase_ATP_BS"/>
</dbReference>
<sequence>MNSYFGKYELVDKIGTGGMAEVYLARSYGAEGLQKTLVIKRILPEYSESERFIEMFISEAKIAVHLNHPNIVQIYDFGKVDDDFYLAMEYVEGFDLAQILSACNRASRPLSIGEAVYIAIEVAKGLHYAHQRKDEYGEDLSIVHRDISPQNLLISRDGTVKIVDFGIAKATSVAEESPQVVKGKFSYMSPEQASGKDVDHRSDLFSLGVVLFELVCGRPLFKQTTQEETLSLVKSAVVPDISSLNADVPPQLEHLLYKVLARDPDERFQSARELQVELTRVLYGLGDIHDAMTLASHLREVEKHTDDAELDSAEDRSNTAMTDVLTLGGPTTAGAGTQVINEKTPVTDDTLVADGQGEPSKVELLARERKEVVVIAGEVIGLLELRSSTSDQSRWLQVLQEYTRIVDSIAFKNEGVVHRVNENDFVIVLGIPVSSENDAERAVRVAMDLHEAIAGMSFSLDSPLQLAIGAGVAEALIERGTNTSPGDYQWGFFGSAHEVAVRLAQAAMAKEVLLGGQVYRRVRREYECETVDEIRFEDAQGNERSLRPHRLVGRKSQRAQLDELRRSYRAFRGREIPLRVLRTAYRQTLLRGQAGAMLITGEQGIGKSTLVEEFLAGLAPRNVRIVRAMITPFERDVPLGAVADFLTEVMRLGPRDDLRQLRDTLRTRVEALFPDEDAEERELLLHSLGSIFSVKYPGSRFRDLDGEERRARKYLSISKVLLRFAERKPIVLAVEDAQNLDESTLEFSTQFFNSRRDAPAFMVATANPSRVPEGDSAFEAFANAQHVTVEQLGELNPDEARALVRDLLRVHGVFDKRLVDEVLHRSGGNPLFIKEVVEVLRDRGLLDDAEELQKLETSDESPQWLPASVEGLIGARIDRLELPVKIVLQKVSLLWTPFSVADAELVLGRKPVEELEQLVELDLLERTDSHEPAPNDTYDPLAIPDAQRRYRFSNALTQEVASRSLLPEEAESLHLQIAEHLVASSGEHGIADNALIAKHFDGAGEAEKAVEYYKMAAEEAFRDFGAAECLRLCTKVLERADEDSKSRFEALLLREQALHELGQVGNRRRTLADLHELVMRIGEPDEQVDVLLREARFHFDEGDFGAARAHLDEARAVAREHDCPIGLAKSWQLEVMCLMNEGKRDQAYELLQKAIAVYEDEDDETAEGLATCHNLRGIILRQSGRHREALDAYEEALEHAERGEIGKQTRLLLINTGVALVYNGQFTEALERYERALEQCRRLGHRRDEASVLINLGHAYYLLGEVDRAISKIQRGIYLARKAGVNGVIADGQISLGLCYLDQGELKAADQALHEGLRIADSIPNVYLSIHATLALAEVRLAAGTSDDARVALMQAEDGLERSEAAEMTWGTAYANSLMARALRILGRRDEAIEKSQAAVDTVDDGEIYSMDAILYFHTQILPDEDEFQDDKKQAIARARDFVVHRRDRIEDDELRASFMNRDINRRIMNVSKLLLN</sequence>
<dbReference type="GO" id="GO:0005524">
    <property type="term" value="F:ATP binding"/>
    <property type="evidence" value="ECO:0007669"/>
    <property type="project" value="UniProtKB-UniRule"/>
</dbReference>
<dbReference type="SUPFAM" id="SSF48452">
    <property type="entry name" value="TPR-like"/>
    <property type="match status" value="2"/>
</dbReference>
<keyword evidence="4" id="KW-0802">TPR repeat</keyword>
<dbReference type="Gene3D" id="3.30.200.20">
    <property type="entry name" value="Phosphorylase Kinase, domain 1"/>
    <property type="match status" value="1"/>
</dbReference>
<evidence type="ECO:0000259" key="7">
    <source>
        <dbReference type="PROSITE" id="PS50125"/>
    </source>
</evidence>
<evidence type="ECO:0000256" key="2">
    <source>
        <dbReference type="ARBA" id="ARBA00022741"/>
    </source>
</evidence>
<evidence type="ECO:0000256" key="3">
    <source>
        <dbReference type="ARBA" id="ARBA00022840"/>
    </source>
</evidence>
<evidence type="ECO:0000313" key="8">
    <source>
        <dbReference type="EMBL" id="QDG54789.1"/>
    </source>
</evidence>
<dbReference type="SMART" id="SM00028">
    <property type="entry name" value="TPR"/>
    <property type="match status" value="7"/>
</dbReference>
<feature type="repeat" description="TPR" evidence="4">
    <location>
        <begin position="1250"/>
        <end position="1283"/>
    </location>
</feature>
<evidence type="ECO:0000259" key="6">
    <source>
        <dbReference type="PROSITE" id="PS50011"/>
    </source>
</evidence>
<proteinExistence type="predicted"/>
<dbReference type="GO" id="GO:0035556">
    <property type="term" value="P:intracellular signal transduction"/>
    <property type="evidence" value="ECO:0007669"/>
    <property type="project" value="InterPro"/>
</dbReference>
<dbReference type="InterPro" id="IPR041617">
    <property type="entry name" value="TPR_MalT"/>
</dbReference>
<evidence type="ECO:0000256" key="4">
    <source>
        <dbReference type="PROSITE-ProRule" id="PRU00339"/>
    </source>
</evidence>
<dbReference type="InterPro" id="IPR029787">
    <property type="entry name" value="Nucleotide_cyclase"/>
</dbReference>
<reference evidence="8 9" key="1">
    <citation type="submission" date="2019-06" db="EMBL/GenBank/DDBJ databases">
        <title>Persicimonas caeni gen. nov., sp. nov., a predatory bacterium isolated from solar saltern.</title>
        <authorList>
            <person name="Wang S."/>
        </authorList>
    </citation>
    <scope>NUCLEOTIDE SEQUENCE [LARGE SCALE GENOMIC DNA]</scope>
    <source>
        <strain evidence="8 9">YN101</strain>
    </source>
</reference>
<dbReference type="CDD" id="cd14014">
    <property type="entry name" value="STKc_PknB_like"/>
    <property type="match status" value="1"/>
</dbReference>
<dbReference type="InterPro" id="IPR000719">
    <property type="entry name" value="Prot_kinase_dom"/>
</dbReference>
<name>A0A4Y6Q2T3_PERCE</name>
<dbReference type="Pfam" id="PF13191">
    <property type="entry name" value="AAA_16"/>
    <property type="match status" value="1"/>
</dbReference>
<dbReference type="PROSITE" id="PS00109">
    <property type="entry name" value="PROTEIN_KINASE_TYR"/>
    <property type="match status" value="1"/>
</dbReference>
<dbReference type="OrthoDB" id="9801841at2"/>
<gene>
    <name evidence="8" type="ORF">FIV42_29800</name>
</gene>
<dbReference type="Pfam" id="PF17874">
    <property type="entry name" value="TPR_MalT"/>
    <property type="match status" value="1"/>
</dbReference>
<dbReference type="InterPro" id="IPR041664">
    <property type="entry name" value="AAA_16"/>
</dbReference>
<dbReference type="PANTHER" id="PTHR16305:SF28">
    <property type="entry name" value="GUANYLATE CYCLASE DOMAIN-CONTAINING PROTEIN"/>
    <property type="match status" value="1"/>
</dbReference>
<dbReference type="GO" id="GO:0016020">
    <property type="term" value="C:membrane"/>
    <property type="evidence" value="ECO:0007669"/>
    <property type="project" value="UniProtKB-SubCell"/>
</dbReference>
<accession>A0A4Y6Q2T3</accession>
<accession>A0A5B8YDR6</accession>
<dbReference type="RefSeq" id="WP_141201232.1">
    <property type="nucleotide sequence ID" value="NZ_CP041186.1"/>
</dbReference>
<protein>
    <submittedName>
        <fullName evidence="8">Tetratricopeptide repeat protein</fullName>
    </submittedName>
</protein>
<dbReference type="GO" id="GO:0004016">
    <property type="term" value="F:adenylate cyclase activity"/>
    <property type="evidence" value="ECO:0007669"/>
    <property type="project" value="TreeGrafter"/>
</dbReference>
<dbReference type="EMBL" id="CP041186">
    <property type="protein sequence ID" value="QDG54789.1"/>
    <property type="molecule type" value="Genomic_DNA"/>
</dbReference>
<dbReference type="Gene3D" id="1.10.510.10">
    <property type="entry name" value="Transferase(Phosphotransferase) domain 1"/>
    <property type="match status" value="1"/>
</dbReference>
<organism evidence="8 9">
    <name type="scientific">Persicimonas caeni</name>
    <dbReference type="NCBI Taxonomy" id="2292766"/>
    <lineage>
        <taxon>Bacteria</taxon>
        <taxon>Deltaproteobacteria</taxon>
        <taxon>Bradymonadales</taxon>
        <taxon>Bradymonadaceae</taxon>
        <taxon>Persicimonas</taxon>
    </lineage>
</organism>
<feature type="domain" description="Protein kinase" evidence="6">
    <location>
        <begin position="8"/>
        <end position="292"/>
    </location>
</feature>
<dbReference type="SUPFAM" id="SSF52540">
    <property type="entry name" value="P-loop containing nucleoside triphosphate hydrolases"/>
    <property type="match status" value="1"/>
</dbReference>
<dbReference type="SMART" id="SM00382">
    <property type="entry name" value="AAA"/>
    <property type="match status" value="1"/>
</dbReference>
<dbReference type="InterPro" id="IPR008266">
    <property type="entry name" value="Tyr_kinase_AS"/>
</dbReference>
<dbReference type="GO" id="GO:0005737">
    <property type="term" value="C:cytoplasm"/>
    <property type="evidence" value="ECO:0007669"/>
    <property type="project" value="TreeGrafter"/>
</dbReference>
<dbReference type="Gene3D" id="1.25.40.10">
    <property type="entry name" value="Tetratricopeptide repeat domain"/>
    <property type="match status" value="2"/>
</dbReference>
<dbReference type="Gene3D" id="3.30.70.1230">
    <property type="entry name" value="Nucleotide cyclase"/>
    <property type="match status" value="1"/>
</dbReference>
<dbReference type="InterPro" id="IPR011009">
    <property type="entry name" value="Kinase-like_dom_sf"/>
</dbReference>
<comment type="subcellular location">
    <subcellularLocation>
        <location evidence="1">Membrane</location>
        <topology evidence="1">Single-pass membrane protein</topology>
    </subcellularLocation>
</comment>
<keyword evidence="9" id="KW-1185">Reference proteome</keyword>
<feature type="domain" description="Guanylate cyclase" evidence="7">
    <location>
        <begin position="373"/>
        <end position="504"/>
    </location>
</feature>
<dbReference type="Pfam" id="PF00069">
    <property type="entry name" value="Pkinase"/>
    <property type="match status" value="1"/>
</dbReference>
<dbReference type="SUPFAM" id="SSF56112">
    <property type="entry name" value="Protein kinase-like (PK-like)"/>
    <property type="match status" value="1"/>
</dbReference>